<proteinExistence type="predicted"/>
<protein>
    <submittedName>
        <fullName evidence="1">Uncharacterized protein</fullName>
    </submittedName>
</protein>
<name>A0ABP9YXV9_9FUNG</name>
<organism evidence="1 2">
    <name type="scientific">Mucor flavus</name>
    <dbReference type="NCBI Taxonomy" id="439312"/>
    <lineage>
        <taxon>Eukaryota</taxon>
        <taxon>Fungi</taxon>
        <taxon>Fungi incertae sedis</taxon>
        <taxon>Mucoromycota</taxon>
        <taxon>Mucoromycotina</taxon>
        <taxon>Mucoromycetes</taxon>
        <taxon>Mucorales</taxon>
        <taxon>Mucorineae</taxon>
        <taxon>Mucoraceae</taxon>
        <taxon>Mucor</taxon>
    </lineage>
</organism>
<dbReference type="Proteomes" id="UP001473302">
    <property type="component" value="Unassembled WGS sequence"/>
</dbReference>
<keyword evidence="2" id="KW-1185">Reference proteome</keyword>
<accession>A0ABP9YXV9</accession>
<evidence type="ECO:0000313" key="1">
    <source>
        <dbReference type="EMBL" id="GAA5811683.1"/>
    </source>
</evidence>
<gene>
    <name evidence="1" type="ORF">MFLAVUS_005124</name>
</gene>
<comment type="caution">
    <text evidence="1">The sequence shown here is derived from an EMBL/GenBank/DDBJ whole genome shotgun (WGS) entry which is preliminary data.</text>
</comment>
<evidence type="ECO:0000313" key="2">
    <source>
        <dbReference type="Proteomes" id="UP001473302"/>
    </source>
</evidence>
<reference evidence="1 2" key="1">
    <citation type="submission" date="2024-04" db="EMBL/GenBank/DDBJ databases">
        <title>genome sequences of Mucor flavus KT1a and Helicostylum pulchrum KT1b strains isolated from the surface of a dry-aged beef.</title>
        <authorList>
            <person name="Toyotome T."/>
            <person name="Hosono M."/>
            <person name="Torimaru M."/>
            <person name="Fukuda K."/>
            <person name="Mikami N."/>
        </authorList>
    </citation>
    <scope>NUCLEOTIDE SEQUENCE [LARGE SCALE GENOMIC DNA]</scope>
    <source>
        <strain evidence="1 2">KT1a</strain>
    </source>
</reference>
<sequence>MSPHAFAASEEEFQDIARWLVTGEILSNDLPPKYSSEEILRRLVGRRSSMEARVKKNKNDGSKLVSPEELFRICTESRFEYAISGHSVHIHSPRQTRTPYWARTLDRVNPLHEPKVNPASWSGDNIQLLSSVLNSVKNDNSNEELIRWYADFMRSLEDAV</sequence>
<dbReference type="EMBL" id="BAABUK010000010">
    <property type="protein sequence ID" value="GAA5811683.1"/>
    <property type="molecule type" value="Genomic_DNA"/>
</dbReference>